<keyword evidence="3" id="KW-1185">Reference proteome</keyword>
<comment type="caution">
    <text evidence="2">The sequence shown here is derived from an EMBL/GenBank/DDBJ whole genome shotgun (WGS) entry which is preliminary data.</text>
</comment>
<organism evidence="2 3">
    <name type="scientific">Methylocystis borbori</name>
    <dbReference type="NCBI Taxonomy" id="3118750"/>
    <lineage>
        <taxon>Bacteria</taxon>
        <taxon>Pseudomonadati</taxon>
        <taxon>Pseudomonadota</taxon>
        <taxon>Alphaproteobacteria</taxon>
        <taxon>Hyphomicrobiales</taxon>
        <taxon>Methylocystaceae</taxon>
        <taxon>Methylocystis</taxon>
    </lineage>
</organism>
<evidence type="ECO:0000313" key="3">
    <source>
        <dbReference type="Proteomes" id="UP001350748"/>
    </source>
</evidence>
<keyword evidence="1" id="KW-0472">Membrane</keyword>
<keyword evidence="1" id="KW-0812">Transmembrane</keyword>
<accession>A0ABU7XJI2</accession>
<gene>
    <name evidence="2" type="ORF">V3H18_11695</name>
</gene>
<evidence type="ECO:0000256" key="1">
    <source>
        <dbReference type="SAM" id="Phobius"/>
    </source>
</evidence>
<evidence type="ECO:0000313" key="2">
    <source>
        <dbReference type="EMBL" id="MEF3367197.1"/>
    </source>
</evidence>
<protein>
    <submittedName>
        <fullName evidence="2">CoxF</fullName>
    </submittedName>
</protein>
<name>A0ABU7XJI2_9HYPH</name>
<proteinExistence type="predicted"/>
<dbReference type="Proteomes" id="UP001350748">
    <property type="component" value="Unassembled WGS sequence"/>
</dbReference>
<feature type="transmembrane region" description="Helical" evidence="1">
    <location>
        <begin position="39"/>
        <end position="65"/>
    </location>
</feature>
<keyword evidence="1" id="KW-1133">Transmembrane helix</keyword>
<sequence>MATKMNEAARRTQAGGSAKTAKGVVLTAEQQSSRRARNVAIGVTIGLLVILFYAVTVVKFGGAILNRTI</sequence>
<reference evidence="2 3" key="1">
    <citation type="submission" date="2024-02" db="EMBL/GenBank/DDBJ databases">
        <authorList>
            <person name="Grouzdev D."/>
        </authorList>
    </citation>
    <scope>NUCLEOTIDE SEQUENCE [LARGE SCALE GENOMIC DNA]</scope>
    <source>
        <strain evidence="2 3">9N</strain>
    </source>
</reference>
<dbReference type="RefSeq" id="WP_332082233.1">
    <property type="nucleotide sequence ID" value="NZ_JAZHYN010000034.1"/>
</dbReference>
<dbReference type="EMBL" id="JAZHYN010000034">
    <property type="protein sequence ID" value="MEF3367197.1"/>
    <property type="molecule type" value="Genomic_DNA"/>
</dbReference>